<dbReference type="EMBL" id="PFOI01000037">
    <property type="protein sequence ID" value="PIZ70746.1"/>
    <property type="molecule type" value="Genomic_DNA"/>
</dbReference>
<dbReference type="InterPro" id="IPR016169">
    <property type="entry name" value="FAD-bd_PCMH_sub2"/>
</dbReference>
<name>A0A2M7UHP5_9BACT</name>
<evidence type="ECO:0000256" key="8">
    <source>
        <dbReference type="ARBA" id="ARBA00022827"/>
    </source>
</evidence>
<evidence type="ECO:0000256" key="13">
    <source>
        <dbReference type="ARBA" id="ARBA00023306"/>
    </source>
</evidence>
<evidence type="ECO:0000256" key="6">
    <source>
        <dbReference type="ARBA" id="ARBA00022618"/>
    </source>
</evidence>
<keyword evidence="5 16" id="KW-0963">Cytoplasm</keyword>
<dbReference type="SUPFAM" id="SSF56194">
    <property type="entry name" value="Uridine diphospho-N-Acetylenolpyruvylglucosamine reductase, MurB, C-terminal domain"/>
    <property type="match status" value="1"/>
</dbReference>
<comment type="caution">
    <text evidence="18">The sequence shown here is derived from an EMBL/GenBank/DDBJ whole genome shotgun (WGS) entry which is preliminary data.</text>
</comment>
<sequence length="315" mass="34357">MDFNDFQKNISLALLTTFKIGGPADYFFVAKIEEDLIDAVNFARQQKLPVFILGGGSNILVSDNGFRGLVVKIQNSKFKVVDGERGRTVRNCQIKSGSGATLAELVGAATKTGLTGLEWAAGIPGTLGGAVRGNAGAFGLDMSFVVGRVNAYGGEAIKQYSNSQCVFGYRDSVFKHNNEIILSADLALKKGEPEKIKQTIKNYLEQRRARQSWEPSAGSVFKNIQFDKLPKKFQDTVPTEKVKAGKVAAAYFIESTGLKGHQIGQAQISPKHSNFIVNLGGAKASDVLDLIRLVKNKVKEKFGIELEEEIQYIEF</sequence>
<evidence type="ECO:0000313" key="19">
    <source>
        <dbReference type="Proteomes" id="UP000231071"/>
    </source>
</evidence>
<reference evidence="19" key="1">
    <citation type="submission" date="2017-09" db="EMBL/GenBank/DDBJ databases">
        <title>Depth-based differentiation of microbial function through sediment-hosted aquifers and enrichment of novel symbionts in the deep terrestrial subsurface.</title>
        <authorList>
            <person name="Probst A.J."/>
            <person name="Ladd B."/>
            <person name="Jarett J.K."/>
            <person name="Geller-Mcgrath D.E."/>
            <person name="Sieber C.M.K."/>
            <person name="Emerson J.B."/>
            <person name="Anantharaman K."/>
            <person name="Thomas B.C."/>
            <person name="Malmstrom R."/>
            <person name="Stieglmeier M."/>
            <person name="Klingl A."/>
            <person name="Woyke T."/>
            <person name="Ryan C.M."/>
            <person name="Banfield J.F."/>
        </authorList>
    </citation>
    <scope>NUCLEOTIDE SEQUENCE [LARGE SCALE GENOMIC DNA]</scope>
</reference>
<evidence type="ECO:0000256" key="12">
    <source>
        <dbReference type="ARBA" id="ARBA00023002"/>
    </source>
</evidence>
<comment type="catalytic activity">
    <reaction evidence="15 16">
        <text>UDP-N-acetyl-alpha-D-muramate + NADP(+) = UDP-N-acetyl-3-O-(1-carboxyvinyl)-alpha-D-glucosamine + NADPH + H(+)</text>
        <dbReference type="Rhea" id="RHEA:12248"/>
        <dbReference type="ChEBI" id="CHEBI:15378"/>
        <dbReference type="ChEBI" id="CHEBI:57783"/>
        <dbReference type="ChEBI" id="CHEBI:58349"/>
        <dbReference type="ChEBI" id="CHEBI:68483"/>
        <dbReference type="ChEBI" id="CHEBI:70757"/>
        <dbReference type="EC" id="1.3.1.98"/>
    </reaction>
</comment>
<evidence type="ECO:0000256" key="14">
    <source>
        <dbReference type="ARBA" id="ARBA00023316"/>
    </source>
</evidence>
<dbReference type="Gene3D" id="3.90.78.10">
    <property type="entry name" value="UDP-N-acetylenolpyruvoylglucosamine reductase, C-terminal domain"/>
    <property type="match status" value="1"/>
</dbReference>
<evidence type="ECO:0000256" key="16">
    <source>
        <dbReference type="HAMAP-Rule" id="MF_00037"/>
    </source>
</evidence>
<dbReference type="InterPro" id="IPR036318">
    <property type="entry name" value="FAD-bd_PCMH-like_sf"/>
</dbReference>
<evidence type="ECO:0000256" key="11">
    <source>
        <dbReference type="ARBA" id="ARBA00022984"/>
    </source>
</evidence>
<keyword evidence="14 16" id="KW-0961">Cell wall biogenesis/degradation</keyword>
<proteinExistence type="inferred from homology"/>
<evidence type="ECO:0000256" key="5">
    <source>
        <dbReference type="ARBA" id="ARBA00022490"/>
    </source>
</evidence>
<dbReference type="Pfam" id="PF02873">
    <property type="entry name" value="MurB_C"/>
    <property type="match status" value="1"/>
</dbReference>
<keyword evidence="6 16" id="KW-0132">Cell division</keyword>
<dbReference type="Proteomes" id="UP000231071">
    <property type="component" value="Unassembled WGS sequence"/>
</dbReference>
<dbReference type="InterPro" id="IPR006094">
    <property type="entry name" value="Oxid_FAD_bind_N"/>
</dbReference>
<dbReference type="GO" id="GO:0051301">
    <property type="term" value="P:cell division"/>
    <property type="evidence" value="ECO:0007669"/>
    <property type="project" value="UniProtKB-KW"/>
</dbReference>
<dbReference type="PANTHER" id="PTHR21071">
    <property type="entry name" value="UDP-N-ACETYLENOLPYRUVOYLGLUCOSAMINE REDUCTASE"/>
    <property type="match status" value="1"/>
</dbReference>
<dbReference type="GO" id="GO:0005829">
    <property type="term" value="C:cytosol"/>
    <property type="evidence" value="ECO:0007669"/>
    <property type="project" value="TreeGrafter"/>
</dbReference>
<keyword evidence="7 16" id="KW-0285">Flavoprotein</keyword>
<evidence type="ECO:0000256" key="4">
    <source>
        <dbReference type="ARBA" id="ARBA00004752"/>
    </source>
</evidence>
<dbReference type="PROSITE" id="PS51387">
    <property type="entry name" value="FAD_PCMH"/>
    <property type="match status" value="1"/>
</dbReference>
<evidence type="ECO:0000313" key="18">
    <source>
        <dbReference type="EMBL" id="PIZ70746.1"/>
    </source>
</evidence>
<dbReference type="GO" id="GO:0008360">
    <property type="term" value="P:regulation of cell shape"/>
    <property type="evidence" value="ECO:0007669"/>
    <property type="project" value="UniProtKB-KW"/>
</dbReference>
<organism evidence="18 19">
    <name type="scientific">Candidatus Portnoybacteria bacterium CG_4_10_14_0_2_um_filter_39_11</name>
    <dbReference type="NCBI Taxonomy" id="1974797"/>
    <lineage>
        <taxon>Bacteria</taxon>
        <taxon>Candidatus Portnoyibacteriota</taxon>
    </lineage>
</organism>
<accession>A0A2M7UHP5</accession>
<dbReference type="GO" id="GO:0009252">
    <property type="term" value="P:peptidoglycan biosynthetic process"/>
    <property type="evidence" value="ECO:0007669"/>
    <property type="project" value="UniProtKB-UniRule"/>
</dbReference>
<dbReference type="HAMAP" id="MF_00037">
    <property type="entry name" value="MurB"/>
    <property type="match status" value="1"/>
</dbReference>
<dbReference type="InterPro" id="IPR011601">
    <property type="entry name" value="MurB_C"/>
</dbReference>
<keyword evidence="11 16" id="KW-0573">Peptidoglycan synthesis</keyword>
<protein>
    <recommendedName>
        <fullName evidence="16">UDP-N-acetylenolpyruvoylglucosamine reductase</fullName>
        <ecNumber evidence="16">1.3.1.98</ecNumber>
    </recommendedName>
    <alternativeName>
        <fullName evidence="16">UDP-N-acetylmuramate dehydrogenase</fullName>
    </alternativeName>
</protein>
<keyword evidence="12 16" id="KW-0560">Oxidoreductase</keyword>
<dbReference type="GO" id="GO:0008762">
    <property type="term" value="F:UDP-N-acetylmuramate dehydrogenase activity"/>
    <property type="evidence" value="ECO:0007669"/>
    <property type="project" value="UniProtKB-UniRule"/>
</dbReference>
<dbReference type="UniPathway" id="UPA00219"/>
<dbReference type="EC" id="1.3.1.98" evidence="16"/>
<dbReference type="SUPFAM" id="SSF56176">
    <property type="entry name" value="FAD-binding/transporter-associated domain-like"/>
    <property type="match status" value="1"/>
</dbReference>
<comment type="cofactor">
    <cofactor evidence="1 16">
        <name>FAD</name>
        <dbReference type="ChEBI" id="CHEBI:57692"/>
    </cofactor>
</comment>
<dbReference type="NCBIfam" id="NF010480">
    <property type="entry name" value="PRK13905.1"/>
    <property type="match status" value="1"/>
</dbReference>
<evidence type="ECO:0000256" key="1">
    <source>
        <dbReference type="ARBA" id="ARBA00001974"/>
    </source>
</evidence>
<keyword evidence="13 16" id="KW-0131">Cell cycle</keyword>
<dbReference type="PANTHER" id="PTHR21071:SF4">
    <property type="entry name" value="UDP-N-ACETYLENOLPYRUVOYLGLUCOSAMINE REDUCTASE"/>
    <property type="match status" value="1"/>
</dbReference>
<keyword evidence="8 16" id="KW-0274">FAD</keyword>
<dbReference type="Pfam" id="PF01565">
    <property type="entry name" value="FAD_binding_4"/>
    <property type="match status" value="1"/>
</dbReference>
<dbReference type="InterPro" id="IPR003170">
    <property type="entry name" value="MurB"/>
</dbReference>
<evidence type="ECO:0000256" key="9">
    <source>
        <dbReference type="ARBA" id="ARBA00022857"/>
    </source>
</evidence>
<evidence type="ECO:0000256" key="7">
    <source>
        <dbReference type="ARBA" id="ARBA00022630"/>
    </source>
</evidence>
<evidence type="ECO:0000256" key="10">
    <source>
        <dbReference type="ARBA" id="ARBA00022960"/>
    </source>
</evidence>
<evidence type="ECO:0000256" key="2">
    <source>
        <dbReference type="ARBA" id="ARBA00003921"/>
    </source>
</evidence>
<dbReference type="Gene3D" id="3.30.43.10">
    <property type="entry name" value="Uridine Diphospho-n-acetylenolpyruvylglucosamine Reductase, domain 2"/>
    <property type="match status" value="1"/>
</dbReference>
<feature type="active site" evidence="16">
    <location>
        <position position="170"/>
    </location>
</feature>
<evidence type="ECO:0000256" key="3">
    <source>
        <dbReference type="ARBA" id="ARBA00004496"/>
    </source>
</evidence>
<comment type="function">
    <text evidence="2 16">Cell wall formation.</text>
</comment>
<keyword evidence="9 16" id="KW-0521">NADP</keyword>
<feature type="active site" description="Proton donor" evidence="16">
    <location>
        <position position="219"/>
    </location>
</feature>
<feature type="active site" evidence="16">
    <location>
        <position position="309"/>
    </location>
</feature>
<evidence type="ECO:0000256" key="15">
    <source>
        <dbReference type="ARBA" id="ARBA00048914"/>
    </source>
</evidence>
<comment type="similarity">
    <text evidence="16">Belongs to the MurB family.</text>
</comment>
<gene>
    <name evidence="16" type="primary">murB</name>
    <name evidence="18" type="ORF">COY09_02150</name>
</gene>
<comment type="subcellular location">
    <subcellularLocation>
        <location evidence="3 16">Cytoplasm</location>
    </subcellularLocation>
</comment>
<dbReference type="AlphaFoldDB" id="A0A2M7UHP5"/>
<dbReference type="InterPro" id="IPR016167">
    <property type="entry name" value="FAD-bd_PCMH_sub1"/>
</dbReference>
<dbReference type="InterPro" id="IPR036635">
    <property type="entry name" value="MurB_C_sf"/>
</dbReference>
<dbReference type="Gene3D" id="3.30.465.10">
    <property type="match status" value="1"/>
</dbReference>
<keyword evidence="10 16" id="KW-0133">Cell shape</keyword>
<dbReference type="GO" id="GO:0071555">
    <property type="term" value="P:cell wall organization"/>
    <property type="evidence" value="ECO:0007669"/>
    <property type="project" value="UniProtKB-KW"/>
</dbReference>
<comment type="pathway">
    <text evidence="4 16">Cell wall biogenesis; peptidoglycan biosynthesis.</text>
</comment>
<dbReference type="InterPro" id="IPR016166">
    <property type="entry name" value="FAD-bd_PCMH"/>
</dbReference>
<dbReference type="NCBIfam" id="TIGR00179">
    <property type="entry name" value="murB"/>
    <property type="match status" value="1"/>
</dbReference>
<evidence type="ECO:0000259" key="17">
    <source>
        <dbReference type="PROSITE" id="PS51387"/>
    </source>
</evidence>
<dbReference type="GO" id="GO:0071949">
    <property type="term" value="F:FAD binding"/>
    <property type="evidence" value="ECO:0007669"/>
    <property type="project" value="InterPro"/>
</dbReference>
<feature type="domain" description="FAD-binding PCMH-type" evidence="17">
    <location>
        <begin position="19"/>
        <end position="191"/>
    </location>
</feature>